<sequence>MDEDSQNNNYKRAVDNLEKLYKFASPRLSAEQQALLSYDLFSLKLNPAYGEPIVLH</sequence>
<organism evidence="1">
    <name type="scientific">bioreactor metagenome</name>
    <dbReference type="NCBI Taxonomy" id="1076179"/>
    <lineage>
        <taxon>unclassified sequences</taxon>
        <taxon>metagenomes</taxon>
        <taxon>ecological metagenomes</taxon>
    </lineage>
</organism>
<dbReference type="AlphaFoldDB" id="A0A645IHC8"/>
<comment type="caution">
    <text evidence="1">The sequence shown here is derived from an EMBL/GenBank/DDBJ whole genome shotgun (WGS) entry which is preliminary data.</text>
</comment>
<accession>A0A645IHC8</accession>
<dbReference type="EMBL" id="VSSQ01115115">
    <property type="protein sequence ID" value="MPN50698.1"/>
    <property type="molecule type" value="Genomic_DNA"/>
</dbReference>
<evidence type="ECO:0000313" key="1">
    <source>
        <dbReference type="EMBL" id="MPN50698.1"/>
    </source>
</evidence>
<name>A0A645IHC8_9ZZZZ</name>
<protein>
    <submittedName>
        <fullName evidence="1">Uncharacterized protein</fullName>
    </submittedName>
</protein>
<gene>
    <name evidence="1" type="ORF">SDC9_198330</name>
</gene>
<proteinExistence type="predicted"/>
<reference evidence="1" key="1">
    <citation type="submission" date="2019-08" db="EMBL/GenBank/DDBJ databases">
        <authorList>
            <person name="Kucharzyk K."/>
            <person name="Murdoch R.W."/>
            <person name="Higgins S."/>
            <person name="Loffler F."/>
        </authorList>
    </citation>
    <scope>NUCLEOTIDE SEQUENCE</scope>
</reference>